<dbReference type="InterPro" id="IPR011008">
    <property type="entry name" value="Dimeric_a/b-barrel"/>
</dbReference>
<dbReference type="PROSITE" id="PS51725">
    <property type="entry name" value="ABM"/>
    <property type="match status" value="1"/>
</dbReference>
<dbReference type="SUPFAM" id="SSF54909">
    <property type="entry name" value="Dimeric alpha+beta barrel"/>
    <property type="match status" value="1"/>
</dbReference>
<evidence type="ECO:0000313" key="6">
    <source>
        <dbReference type="Proteomes" id="UP000646308"/>
    </source>
</evidence>
<dbReference type="PANTHER" id="PTHR34474:SF2">
    <property type="entry name" value="SIGNAL TRANSDUCTION PROTEIN TRAP"/>
    <property type="match status" value="1"/>
</dbReference>
<dbReference type="Proteomes" id="UP000646308">
    <property type="component" value="Unassembled WGS sequence"/>
</dbReference>
<dbReference type="Gene3D" id="3.30.70.100">
    <property type="match status" value="1"/>
</dbReference>
<dbReference type="PANTHER" id="PTHR34474">
    <property type="entry name" value="SIGNAL TRANSDUCTION PROTEIN TRAP"/>
    <property type="match status" value="1"/>
</dbReference>
<evidence type="ECO:0000256" key="1">
    <source>
        <dbReference type="ARBA" id="ARBA00009267"/>
    </source>
</evidence>
<dbReference type="Pfam" id="PF03992">
    <property type="entry name" value="ABM"/>
    <property type="match status" value="1"/>
</dbReference>
<gene>
    <name evidence="5" type="ORF">GLV84_00655</name>
</gene>
<reference evidence="5" key="1">
    <citation type="submission" date="2019-11" db="EMBL/GenBank/DDBJ databases">
        <title>Whole genome comparisons of Staphylococcus agnetis isolates from cattle and chickens.</title>
        <authorList>
            <person name="Rhoads D."/>
            <person name="Shwani A."/>
            <person name="Adkins P."/>
            <person name="Calcutt M."/>
            <person name="Middleton J."/>
        </authorList>
    </citation>
    <scope>NUCLEOTIDE SEQUENCE</scope>
    <source>
        <strain evidence="5">1387</strain>
    </source>
</reference>
<comment type="similarity">
    <text evidence="1">Belongs to the TRAP family.</text>
</comment>
<dbReference type="EMBL" id="WMFL01000013">
    <property type="protein sequence ID" value="NJI01397.1"/>
    <property type="molecule type" value="Genomic_DNA"/>
</dbReference>
<accession>A0A2T4MGU8</accession>
<proteinExistence type="inferred from homology"/>
<evidence type="ECO:0000256" key="3">
    <source>
        <dbReference type="ARBA" id="ARBA00032861"/>
    </source>
</evidence>
<dbReference type="RefSeq" id="WP_060551890.1">
    <property type="nucleotide sequence ID" value="NZ_CP009623.1"/>
</dbReference>
<comment type="caution">
    <text evidence="5">The sequence shown here is derived from an EMBL/GenBank/DDBJ whole genome shotgun (WGS) entry which is preliminary data.</text>
</comment>
<dbReference type="GeneID" id="57692639"/>
<dbReference type="AlphaFoldDB" id="A0A2T4MGU8"/>
<name>A0A2T4MGU8_9STAP</name>
<dbReference type="InterPro" id="IPR050404">
    <property type="entry name" value="Heme-degrading_MO"/>
</dbReference>
<dbReference type="InterPro" id="IPR007138">
    <property type="entry name" value="ABM_dom"/>
</dbReference>
<evidence type="ECO:0000313" key="5">
    <source>
        <dbReference type="EMBL" id="NJI01397.1"/>
    </source>
</evidence>
<evidence type="ECO:0000259" key="4">
    <source>
        <dbReference type="PROSITE" id="PS51725"/>
    </source>
</evidence>
<protein>
    <recommendedName>
        <fullName evidence="2">Signal transduction protein TRAP</fullName>
    </recommendedName>
    <alternativeName>
        <fullName evidence="3">Target of RNAIII-activating protein</fullName>
    </alternativeName>
</protein>
<feature type="domain" description="ABM" evidence="4">
    <location>
        <begin position="43"/>
        <end position="133"/>
    </location>
</feature>
<dbReference type="KEGG" id="sagq:EP23_08545"/>
<organism evidence="5 6">
    <name type="scientific">Staphylococcus agnetis</name>
    <dbReference type="NCBI Taxonomy" id="985762"/>
    <lineage>
        <taxon>Bacteria</taxon>
        <taxon>Bacillati</taxon>
        <taxon>Bacillota</taxon>
        <taxon>Bacilli</taxon>
        <taxon>Bacillales</taxon>
        <taxon>Staphylococcaceae</taxon>
        <taxon>Staphylococcus</taxon>
    </lineage>
</organism>
<dbReference type="OrthoDB" id="2352283at2"/>
<evidence type="ECO:0000256" key="2">
    <source>
        <dbReference type="ARBA" id="ARBA00018486"/>
    </source>
</evidence>
<sequence length="146" mass="17426">MDILDENKNYRIRFEDAIYIDKNNETKAYETLHNVGESIDKCFVVLNYIKILAGKAEQFESECLSKDSGMEGLEGFNSYYFLKPIDEADHYVIITLWKDAHFFNTWIESDKFKTAFNEIVECDIVNRRLTYRISFYDHLFKRNHHV</sequence>